<dbReference type="PRINTS" id="PR00032">
    <property type="entry name" value="HTHARAC"/>
</dbReference>
<protein>
    <submittedName>
        <fullName evidence="5">AraC family ligand binding domain-containing protein</fullName>
    </submittedName>
</protein>
<evidence type="ECO:0000313" key="6">
    <source>
        <dbReference type="Proteomes" id="UP001179600"/>
    </source>
</evidence>
<dbReference type="AlphaFoldDB" id="A0AAE9XG76"/>
<sequence>MSTKKVRRIHNFYQAFSTQSIEANIDFCGYERCSPNHSFGPLVREHYILHVISTGKGQVTLRDQTYFLESGDCFIVPKDEVIFYQADTDSPWEYAWIGLSGRKVAQLLSSTELLHTGILYQVTTSQFYQLFSTILENSQKPESYSPILRMSHLYQLIHHLQTSYPYKSSLKHSDANFYLQQAIAYLTHYYHTTLSIQDLANYLHLSRSYLHQLFIKELNVSPKQYLTQLRIERAQALLTTTNYPIKMISNSVGYEDALAFSKLFKAHIGCSPSDYRLKEKGT</sequence>
<dbReference type="InterPro" id="IPR020449">
    <property type="entry name" value="Tscrpt_reg_AraC-type_HTH"/>
</dbReference>
<dbReference type="InterPro" id="IPR018060">
    <property type="entry name" value="HTH_AraC"/>
</dbReference>
<dbReference type="CDD" id="cd06986">
    <property type="entry name" value="cupin_MmsR-like_N"/>
    <property type="match status" value="1"/>
</dbReference>
<dbReference type="InterPro" id="IPR037923">
    <property type="entry name" value="HTH-like"/>
</dbReference>
<dbReference type="SMART" id="SM00342">
    <property type="entry name" value="HTH_ARAC"/>
    <property type="match status" value="1"/>
</dbReference>
<keyword evidence="2" id="KW-0238">DNA-binding</keyword>
<dbReference type="Gene3D" id="2.60.120.280">
    <property type="entry name" value="Regulatory protein AraC"/>
    <property type="match status" value="1"/>
</dbReference>
<dbReference type="InterPro" id="IPR009057">
    <property type="entry name" value="Homeodomain-like_sf"/>
</dbReference>
<dbReference type="Proteomes" id="UP001179600">
    <property type="component" value="Chromosome"/>
</dbReference>
<name>A0AAE9XG76_9ENTE</name>
<evidence type="ECO:0000313" key="5">
    <source>
        <dbReference type="EMBL" id="WCG22767.1"/>
    </source>
</evidence>
<dbReference type="InterPro" id="IPR003313">
    <property type="entry name" value="AraC-bd"/>
</dbReference>
<dbReference type="EMBL" id="CP116507">
    <property type="protein sequence ID" value="WCG22767.1"/>
    <property type="molecule type" value="Genomic_DNA"/>
</dbReference>
<reference evidence="5" key="1">
    <citation type="submission" date="2023-01" db="EMBL/GenBank/DDBJ databases">
        <title>Oxazolidinone resistance genes in florfenicol resistant enterococci from beef cattle and veal calves at slaughter.</title>
        <authorList>
            <person name="Biggel M."/>
        </authorList>
    </citation>
    <scope>NUCLEOTIDE SEQUENCE</scope>
    <source>
        <strain evidence="5">K204-1</strain>
    </source>
</reference>
<dbReference type="InterPro" id="IPR018062">
    <property type="entry name" value="HTH_AraC-typ_CS"/>
</dbReference>
<dbReference type="Pfam" id="PF02311">
    <property type="entry name" value="AraC_binding"/>
    <property type="match status" value="1"/>
</dbReference>
<dbReference type="PANTHER" id="PTHR43280">
    <property type="entry name" value="ARAC-FAMILY TRANSCRIPTIONAL REGULATOR"/>
    <property type="match status" value="1"/>
</dbReference>
<evidence type="ECO:0000259" key="4">
    <source>
        <dbReference type="PROSITE" id="PS01124"/>
    </source>
</evidence>
<evidence type="ECO:0000256" key="1">
    <source>
        <dbReference type="ARBA" id="ARBA00023015"/>
    </source>
</evidence>
<dbReference type="Gene3D" id="1.10.10.60">
    <property type="entry name" value="Homeodomain-like"/>
    <property type="match status" value="2"/>
</dbReference>
<dbReference type="PROSITE" id="PS01124">
    <property type="entry name" value="HTH_ARAC_FAMILY_2"/>
    <property type="match status" value="1"/>
</dbReference>
<keyword evidence="3" id="KW-0804">Transcription</keyword>
<dbReference type="GO" id="GO:0003700">
    <property type="term" value="F:DNA-binding transcription factor activity"/>
    <property type="evidence" value="ECO:0007669"/>
    <property type="project" value="InterPro"/>
</dbReference>
<evidence type="ECO:0000256" key="3">
    <source>
        <dbReference type="ARBA" id="ARBA00023163"/>
    </source>
</evidence>
<accession>A0AAE9XG76</accession>
<dbReference type="SUPFAM" id="SSF51215">
    <property type="entry name" value="Regulatory protein AraC"/>
    <property type="match status" value="1"/>
</dbReference>
<organism evidence="5 6">
    <name type="scientific">Vagococcus lutrae</name>
    <dbReference type="NCBI Taxonomy" id="81947"/>
    <lineage>
        <taxon>Bacteria</taxon>
        <taxon>Bacillati</taxon>
        <taxon>Bacillota</taxon>
        <taxon>Bacilli</taxon>
        <taxon>Lactobacillales</taxon>
        <taxon>Enterococcaceae</taxon>
        <taxon>Vagococcus</taxon>
    </lineage>
</organism>
<dbReference type="Pfam" id="PF12833">
    <property type="entry name" value="HTH_18"/>
    <property type="match status" value="1"/>
</dbReference>
<evidence type="ECO:0000256" key="2">
    <source>
        <dbReference type="ARBA" id="ARBA00023125"/>
    </source>
</evidence>
<gene>
    <name evidence="5" type="ORF">PML95_00420</name>
</gene>
<dbReference type="PROSITE" id="PS00041">
    <property type="entry name" value="HTH_ARAC_FAMILY_1"/>
    <property type="match status" value="1"/>
</dbReference>
<dbReference type="SUPFAM" id="SSF46689">
    <property type="entry name" value="Homeodomain-like"/>
    <property type="match status" value="2"/>
</dbReference>
<proteinExistence type="predicted"/>
<dbReference type="RefSeq" id="WP_272163381.1">
    <property type="nucleotide sequence ID" value="NZ_CP116507.1"/>
</dbReference>
<dbReference type="GO" id="GO:0043565">
    <property type="term" value="F:sequence-specific DNA binding"/>
    <property type="evidence" value="ECO:0007669"/>
    <property type="project" value="InterPro"/>
</dbReference>
<dbReference type="PANTHER" id="PTHR43280:SF30">
    <property type="entry name" value="MMSAB OPERON REGULATORY PROTEIN"/>
    <property type="match status" value="1"/>
</dbReference>
<keyword evidence="1" id="KW-0805">Transcription regulation</keyword>
<feature type="domain" description="HTH araC/xylS-type" evidence="4">
    <location>
        <begin position="180"/>
        <end position="278"/>
    </location>
</feature>